<accession>A0ABQ3AGY1</accession>
<dbReference type="GeneID" id="96292661"/>
<comment type="caution">
    <text evidence="3">The sequence shown here is derived from an EMBL/GenBank/DDBJ whole genome shotgun (WGS) entry which is preliminary data.</text>
</comment>
<gene>
    <name evidence="3" type="ORF">GCM10010326_47440</name>
</gene>
<evidence type="ECO:0000256" key="1">
    <source>
        <dbReference type="SAM" id="MobiDB-lite"/>
    </source>
</evidence>
<protein>
    <submittedName>
        <fullName evidence="3">Uncharacterized protein</fullName>
    </submittedName>
</protein>
<feature type="transmembrane region" description="Helical" evidence="2">
    <location>
        <begin position="114"/>
        <end position="137"/>
    </location>
</feature>
<keyword evidence="4" id="KW-1185">Reference proteome</keyword>
<feature type="compositionally biased region" description="Pro residues" evidence="1">
    <location>
        <begin position="8"/>
        <end position="19"/>
    </location>
</feature>
<keyword evidence="2" id="KW-0812">Transmembrane</keyword>
<feature type="region of interest" description="Disordered" evidence="1">
    <location>
        <begin position="1"/>
        <end position="109"/>
    </location>
</feature>
<keyword evidence="2" id="KW-1133">Transmembrane helix</keyword>
<reference evidence="4" key="1">
    <citation type="journal article" date="2019" name="Int. J. Syst. Evol. Microbiol.">
        <title>The Global Catalogue of Microorganisms (GCM) 10K type strain sequencing project: providing services to taxonomists for standard genome sequencing and annotation.</title>
        <authorList>
            <consortium name="The Broad Institute Genomics Platform"/>
            <consortium name="The Broad Institute Genome Sequencing Center for Infectious Disease"/>
            <person name="Wu L."/>
            <person name="Ma J."/>
        </authorList>
    </citation>
    <scope>NUCLEOTIDE SEQUENCE [LARGE SCALE GENOMIC DNA]</scope>
    <source>
        <strain evidence="4">JCM 4594</strain>
    </source>
</reference>
<keyword evidence="2" id="KW-0472">Membrane</keyword>
<dbReference type="EMBL" id="BMUU01000008">
    <property type="protein sequence ID" value="GGY47760.1"/>
    <property type="molecule type" value="Genomic_DNA"/>
</dbReference>
<evidence type="ECO:0000256" key="2">
    <source>
        <dbReference type="SAM" id="Phobius"/>
    </source>
</evidence>
<evidence type="ECO:0000313" key="3">
    <source>
        <dbReference type="EMBL" id="GGY47760.1"/>
    </source>
</evidence>
<sequence length="357" mass="36678">MTTDARPPGTPQPPPPAPESEPAQKSASLPRQPAPEDAADRLRSALDLVDPGPVLPNTPIPPRSSPIPPVPSVPRPPEIPPLPVGPPKPLLPPEPLSDEPGPLRPVPARRPGRVAAAAICVVLGAGLIGGAAAGTWLDGDSEPAVRSNFTAARDLWHSVPVDTLFPPTIRGNGAGPGGADREWTRVGVAPDGDCAGALDPLLLKVLEPVGCARLVRATYTDATASSVITVGLVFTRAEPAAMTDLANRFTTEKLADRSDLMPRAYPVKNSDAAAFGDQQRASWTVRVLTDAPVVVTAVSGFADGRRIDAPQSAEQATADGASGPVAEAGLGHDAKGIADNVERGLRKKAAASPEPAS</sequence>
<evidence type="ECO:0000313" key="4">
    <source>
        <dbReference type="Proteomes" id="UP000600946"/>
    </source>
</evidence>
<feature type="compositionally biased region" description="Basic and acidic residues" evidence="1">
    <location>
        <begin position="330"/>
        <end position="344"/>
    </location>
</feature>
<dbReference type="RefSeq" id="WP_190028195.1">
    <property type="nucleotide sequence ID" value="NZ_BMUU01000008.1"/>
</dbReference>
<feature type="region of interest" description="Disordered" evidence="1">
    <location>
        <begin position="310"/>
        <end position="357"/>
    </location>
</feature>
<feature type="compositionally biased region" description="Pro residues" evidence="1">
    <location>
        <begin position="53"/>
        <end position="95"/>
    </location>
</feature>
<proteinExistence type="predicted"/>
<name>A0ABQ3AGY1_9ACTN</name>
<organism evidence="3 4">
    <name type="scientific">Streptomyces xanthochromogenes</name>
    <dbReference type="NCBI Taxonomy" id="67384"/>
    <lineage>
        <taxon>Bacteria</taxon>
        <taxon>Bacillati</taxon>
        <taxon>Actinomycetota</taxon>
        <taxon>Actinomycetes</taxon>
        <taxon>Kitasatosporales</taxon>
        <taxon>Streptomycetaceae</taxon>
        <taxon>Streptomyces</taxon>
    </lineage>
</organism>
<dbReference type="Proteomes" id="UP000600946">
    <property type="component" value="Unassembled WGS sequence"/>
</dbReference>